<evidence type="ECO:0000313" key="1">
    <source>
        <dbReference type="EMBL" id="GMR41392.1"/>
    </source>
</evidence>
<sequence>CLRQFLQIVATAEVRSLSVEHGNLRIFISLESLECLDESLGSLVTDAVVSLRIVDRDDEDAVFESRFHCNPT</sequence>
<proteinExistence type="predicted"/>
<feature type="non-terminal residue" evidence="1">
    <location>
        <position position="1"/>
    </location>
</feature>
<comment type="caution">
    <text evidence="1">The sequence shown here is derived from an EMBL/GenBank/DDBJ whole genome shotgun (WGS) entry which is preliminary data.</text>
</comment>
<evidence type="ECO:0000313" key="2">
    <source>
        <dbReference type="Proteomes" id="UP001328107"/>
    </source>
</evidence>
<gene>
    <name evidence="1" type="ORF">PMAYCL1PPCAC_11587</name>
</gene>
<name>A0AAN4ZHI5_9BILA</name>
<keyword evidence="2" id="KW-1185">Reference proteome</keyword>
<organism evidence="1 2">
    <name type="scientific">Pristionchus mayeri</name>
    <dbReference type="NCBI Taxonomy" id="1317129"/>
    <lineage>
        <taxon>Eukaryota</taxon>
        <taxon>Metazoa</taxon>
        <taxon>Ecdysozoa</taxon>
        <taxon>Nematoda</taxon>
        <taxon>Chromadorea</taxon>
        <taxon>Rhabditida</taxon>
        <taxon>Rhabditina</taxon>
        <taxon>Diplogasteromorpha</taxon>
        <taxon>Diplogasteroidea</taxon>
        <taxon>Neodiplogasteridae</taxon>
        <taxon>Pristionchus</taxon>
    </lineage>
</organism>
<accession>A0AAN4ZHI5</accession>
<protein>
    <submittedName>
        <fullName evidence="1">Uncharacterized protein</fullName>
    </submittedName>
</protein>
<dbReference type="EMBL" id="BTRK01000003">
    <property type="protein sequence ID" value="GMR41392.1"/>
    <property type="molecule type" value="Genomic_DNA"/>
</dbReference>
<dbReference type="AlphaFoldDB" id="A0AAN4ZHI5"/>
<dbReference type="Proteomes" id="UP001328107">
    <property type="component" value="Unassembled WGS sequence"/>
</dbReference>
<reference evidence="2" key="1">
    <citation type="submission" date="2022-10" db="EMBL/GenBank/DDBJ databases">
        <title>Genome assembly of Pristionchus species.</title>
        <authorList>
            <person name="Yoshida K."/>
            <person name="Sommer R.J."/>
        </authorList>
    </citation>
    <scope>NUCLEOTIDE SEQUENCE [LARGE SCALE GENOMIC DNA]</scope>
    <source>
        <strain evidence="2">RS5460</strain>
    </source>
</reference>